<protein>
    <submittedName>
        <fullName evidence="2">Uncharacterized protein</fullName>
    </submittedName>
</protein>
<dbReference type="AlphaFoldDB" id="A0AAW2V2P6"/>
<organism evidence="2">
    <name type="scientific">Sesamum radiatum</name>
    <name type="common">Black benniseed</name>
    <dbReference type="NCBI Taxonomy" id="300843"/>
    <lineage>
        <taxon>Eukaryota</taxon>
        <taxon>Viridiplantae</taxon>
        <taxon>Streptophyta</taxon>
        <taxon>Embryophyta</taxon>
        <taxon>Tracheophyta</taxon>
        <taxon>Spermatophyta</taxon>
        <taxon>Magnoliopsida</taxon>
        <taxon>eudicotyledons</taxon>
        <taxon>Gunneridae</taxon>
        <taxon>Pentapetalae</taxon>
        <taxon>asterids</taxon>
        <taxon>lamiids</taxon>
        <taxon>Lamiales</taxon>
        <taxon>Pedaliaceae</taxon>
        <taxon>Sesamum</taxon>
    </lineage>
</organism>
<dbReference type="EMBL" id="JACGWJ010000004">
    <property type="protein sequence ID" value="KAL0423134.1"/>
    <property type="molecule type" value="Genomic_DNA"/>
</dbReference>
<accession>A0AAW2V2P6</accession>
<comment type="caution">
    <text evidence="2">The sequence shown here is derived from an EMBL/GenBank/DDBJ whole genome shotgun (WGS) entry which is preliminary data.</text>
</comment>
<feature type="region of interest" description="Disordered" evidence="1">
    <location>
        <begin position="12"/>
        <end position="98"/>
    </location>
</feature>
<gene>
    <name evidence="2" type="ORF">Sradi_0848200</name>
</gene>
<reference evidence="2" key="1">
    <citation type="submission" date="2020-06" db="EMBL/GenBank/DDBJ databases">
        <authorList>
            <person name="Li T."/>
            <person name="Hu X."/>
            <person name="Zhang T."/>
            <person name="Song X."/>
            <person name="Zhang H."/>
            <person name="Dai N."/>
            <person name="Sheng W."/>
            <person name="Hou X."/>
            <person name="Wei L."/>
        </authorList>
    </citation>
    <scope>NUCLEOTIDE SEQUENCE</scope>
    <source>
        <strain evidence="2">G02</strain>
        <tissue evidence="2">Leaf</tissue>
    </source>
</reference>
<feature type="compositionally biased region" description="Basic residues" evidence="1">
    <location>
        <begin position="89"/>
        <end position="98"/>
    </location>
</feature>
<name>A0AAW2V2P6_SESRA</name>
<evidence type="ECO:0000313" key="2">
    <source>
        <dbReference type="EMBL" id="KAL0423134.1"/>
    </source>
</evidence>
<feature type="compositionally biased region" description="Basic residues" evidence="1">
    <location>
        <begin position="61"/>
        <end position="73"/>
    </location>
</feature>
<evidence type="ECO:0000256" key="1">
    <source>
        <dbReference type="SAM" id="MobiDB-lite"/>
    </source>
</evidence>
<proteinExistence type="predicted"/>
<reference evidence="2" key="2">
    <citation type="journal article" date="2024" name="Plant">
        <title>Genomic evolution and insights into agronomic trait innovations of Sesamum species.</title>
        <authorList>
            <person name="Miao H."/>
            <person name="Wang L."/>
            <person name="Qu L."/>
            <person name="Liu H."/>
            <person name="Sun Y."/>
            <person name="Le M."/>
            <person name="Wang Q."/>
            <person name="Wei S."/>
            <person name="Zheng Y."/>
            <person name="Lin W."/>
            <person name="Duan Y."/>
            <person name="Cao H."/>
            <person name="Xiong S."/>
            <person name="Wang X."/>
            <person name="Wei L."/>
            <person name="Li C."/>
            <person name="Ma Q."/>
            <person name="Ju M."/>
            <person name="Zhao R."/>
            <person name="Li G."/>
            <person name="Mu C."/>
            <person name="Tian Q."/>
            <person name="Mei H."/>
            <person name="Zhang T."/>
            <person name="Gao T."/>
            <person name="Zhang H."/>
        </authorList>
    </citation>
    <scope>NUCLEOTIDE SEQUENCE</scope>
    <source>
        <strain evidence="2">G02</strain>
    </source>
</reference>
<sequence length="98" mass="10856">MWRNQWRRVHSLPAYSLSGERRTEPSNSPPAPDVAVVAPPQTRLPTHRGGLQTNGDLATGSRKRPAGRKRAQTRARFPARPPRPVLLPNKKKATFSSG</sequence>